<dbReference type="EC" id="3.1.4.3" evidence="2"/>
<evidence type="ECO:0000313" key="5">
    <source>
        <dbReference type="EMBL" id="MDH7637382.1"/>
    </source>
</evidence>
<sequence length="668" mass="71431">MKPSRRDLMGVLAAMGGTAALPPSIARAVSLPASGRTGSIRDIEHVVILMQENRSFDHYFGTLRGVRGFGDPAALRLRSGDSVFRQPNPAGGTVLPFHLDTATTAAPVIKSLDHSWKGSHAEWANHDVWVKHKTAMTMGHFTRADIPFYHALADAFTIGDNYFCSIHGPTNPNRLFLFSGTSGTAVGADGRQCIENVDDGNWTGDKTLDKAAFPGWGWTTYAERLGKAGVSWKLYQEHDNYGDNPLASFANFRGDAADPRLVACGRDIVAGSTADNAKATTAQHLIDAVARDAAAGTLPQVSWIVAPFEYCEHPEAAPQYGESLVSRLIDALTADPAVWAKTALILNYDENDGFFDHIPAPIPATAPHWGASTVSTEGETWGGEPIGLGVRVPLIIVSPWTRGGFVCSQLFDHTSVIRFLEARFGVAEPNITPWRRAVTGDLTAMFDFSGSAPAPTGLPGTTGYLATVSAAAGRPMPTVPADQATPRQEAGQRPARPLPYALAVQETAPADHEGLHLLFDNHGTAGAVFQVYASQGGPWYYTVEAGKRLPATLTVVGPDGRYDVAIHGPNGFRRTLRGTVGAAPLIVARTEGERIELTITNPSNAPMSLAVNDLAIRIPSGGREVRRIATMDRWYDVTVNADNAVRHFAGHIETGQPSRSDPAIGQSA</sequence>
<dbReference type="RefSeq" id="WP_281042736.1">
    <property type="nucleotide sequence ID" value="NZ_JARYGZ010000001.1"/>
</dbReference>
<name>A0ABT6MX34_9SPHN</name>
<keyword evidence="6" id="KW-1185">Reference proteome</keyword>
<keyword evidence="3" id="KW-0378">Hydrolase</keyword>
<reference evidence="5" key="1">
    <citation type="submission" date="2023-04" db="EMBL/GenBank/DDBJ databases">
        <title>Sphingomonas sp. MAHUQ-71 isolated from rice field.</title>
        <authorList>
            <person name="Huq M.A."/>
        </authorList>
    </citation>
    <scope>NUCLEOTIDE SEQUENCE</scope>
    <source>
        <strain evidence="5">MAHUQ-71</strain>
    </source>
</reference>
<dbReference type="Gene3D" id="3.40.720.10">
    <property type="entry name" value="Alkaline Phosphatase, subunit A"/>
    <property type="match status" value="1"/>
</dbReference>
<evidence type="ECO:0000256" key="1">
    <source>
        <dbReference type="ARBA" id="ARBA00009717"/>
    </source>
</evidence>
<dbReference type="InterPro" id="IPR008475">
    <property type="entry name" value="PLipase_C_C"/>
</dbReference>
<accession>A0ABT6MX34</accession>
<dbReference type="Pfam" id="PF04185">
    <property type="entry name" value="Phosphoesterase"/>
    <property type="match status" value="1"/>
</dbReference>
<gene>
    <name evidence="5" type="ORF">QGN17_01440</name>
</gene>
<dbReference type="PROSITE" id="PS51318">
    <property type="entry name" value="TAT"/>
    <property type="match status" value="1"/>
</dbReference>
<dbReference type="EMBL" id="JARYGZ010000001">
    <property type="protein sequence ID" value="MDH7637382.1"/>
    <property type="molecule type" value="Genomic_DNA"/>
</dbReference>
<dbReference type="InterPro" id="IPR007312">
    <property type="entry name" value="Phosphoesterase"/>
</dbReference>
<evidence type="ECO:0000313" key="6">
    <source>
        <dbReference type="Proteomes" id="UP001160625"/>
    </source>
</evidence>
<feature type="domain" description="Bacterial phospholipase C C-terminal" evidence="4">
    <location>
        <begin position="494"/>
        <end position="578"/>
    </location>
</feature>
<dbReference type="PANTHER" id="PTHR31956">
    <property type="entry name" value="NON-SPECIFIC PHOSPHOLIPASE C4-RELATED"/>
    <property type="match status" value="1"/>
</dbReference>
<dbReference type="InterPro" id="IPR017850">
    <property type="entry name" value="Alkaline_phosphatase_core_sf"/>
</dbReference>
<evidence type="ECO:0000256" key="3">
    <source>
        <dbReference type="ARBA" id="ARBA00022801"/>
    </source>
</evidence>
<comment type="similarity">
    <text evidence="1">Belongs to the bacterial phospholipase C family.</text>
</comment>
<dbReference type="NCBIfam" id="TIGR03396">
    <property type="entry name" value="PC_PLC"/>
    <property type="match status" value="1"/>
</dbReference>
<dbReference type="CDD" id="cd16014">
    <property type="entry name" value="PLC"/>
    <property type="match status" value="1"/>
</dbReference>
<proteinExistence type="inferred from homology"/>
<evidence type="ECO:0000256" key="2">
    <source>
        <dbReference type="ARBA" id="ARBA00012018"/>
    </source>
</evidence>
<dbReference type="InterPro" id="IPR017767">
    <property type="entry name" value="PC-PLC"/>
</dbReference>
<dbReference type="InterPro" id="IPR006311">
    <property type="entry name" value="TAT_signal"/>
</dbReference>
<dbReference type="Pfam" id="PF05506">
    <property type="entry name" value="PLipase_C_C"/>
    <property type="match status" value="1"/>
</dbReference>
<evidence type="ECO:0000259" key="4">
    <source>
        <dbReference type="Pfam" id="PF05506"/>
    </source>
</evidence>
<dbReference type="PANTHER" id="PTHR31956:SF1">
    <property type="entry name" value="NON-SPECIFIC PHOSPHOLIPASE C1"/>
    <property type="match status" value="1"/>
</dbReference>
<comment type="caution">
    <text evidence="5">The sequence shown here is derived from an EMBL/GenBank/DDBJ whole genome shotgun (WGS) entry which is preliminary data.</text>
</comment>
<protein>
    <recommendedName>
        <fullName evidence="2">phospholipase C</fullName>
        <ecNumber evidence="2">3.1.4.3</ecNumber>
    </recommendedName>
</protein>
<dbReference type="Proteomes" id="UP001160625">
    <property type="component" value="Unassembled WGS sequence"/>
</dbReference>
<organism evidence="5 6">
    <name type="scientific">Sphingomonas oryzagri</name>
    <dbReference type="NCBI Taxonomy" id="3042314"/>
    <lineage>
        <taxon>Bacteria</taxon>
        <taxon>Pseudomonadati</taxon>
        <taxon>Pseudomonadota</taxon>
        <taxon>Alphaproteobacteria</taxon>
        <taxon>Sphingomonadales</taxon>
        <taxon>Sphingomonadaceae</taxon>
        <taxon>Sphingomonas</taxon>
    </lineage>
</organism>